<name>A0A072V5M1_MEDTR</name>
<reference evidence="1 3" key="2">
    <citation type="journal article" date="2014" name="BMC Genomics">
        <title>An improved genome release (version Mt4.0) for the model legume Medicago truncatula.</title>
        <authorList>
            <person name="Tang H."/>
            <person name="Krishnakumar V."/>
            <person name="Bidwell S."/>
            <person name="Rosen B."/>
            <person name="Chan A."/>
            <person name="Zhou S."/>
            <person name="Gentzbittel L."/>
            <person name="Childs K.L."/>
            <person name="Yandell M."/>
            <person name="Gundlach H."/>
            <person name="Mayer K.F."/>
            <person name="Schwartz D.C."/>
            <person name="Town C.D."/>
        </authorList>
    </citation>
    <scope>GENOME REANNOTATION</scope>
    <source>
        <strain evidence="1">A17</strain>
        <strain evidence="2 3">cv. Jemalong A17</strain>
    </source>
</reference>
<dbReference type="Proteomes" id="UP000002051">
    <property type="component" value="Chromosome 2"/>
</dbReference>
<evidence type="ECO:0008006" key="4">
    <source>
        <dbReference type="Google" id="ProtNLM"/>
    </source>
</evidence>
<protein>
    <recommendedName>
        <fullName evidence="4">Retrotransposon gag domain-containing protein</fullName>
    </recommendedName>
</protein>
<dbReference type="HOGENOM" id="CLU_2240556_0_0_1"/>
<gene>
    <name evidence="1" type="ordered locus">MTR_2g437280</name>
</gene>
<keyword evidence="3" id="KW-1185">Reference proteome</keyword>
<sequence length="105" mass="11957">MFFGEDPTDGYFRVQVTSLEGQCEGNVFEQLTSLQQEGQVEDFIENFECLISRVPCLSDEQFVGYIIHRLKEGIRGCVQYLITLGPASQHHLVNMAKEVEREIDG</sequence>
<dbReference type="AlphaFoldDB" id="A0A072V5M1"/>
<accession>A0A072V5M1</accession>
<organism evidence="1 3">
    <name type="scientific">Medicago truncatula</name>
    <name type="common">Barrel medic</name>
    <name type="synonym">Medicago tribuloides</name>
    <dbReference type="NCBI Taxonomy" id="3880"/>
    <lineage>
        <taxon>Eukaryota</taxon>
        <taxon>Viridiplantae</taxon>
        <taxon>Streptophyta</taxon>
        <taxon>Embryophyta</taxon>
        <taxon>Tracheophyta</taxon>
        <taxon>Spermatophyta</taxon>
        <taxon>Magnoliopsida</taxon>
        <taxon>eudicotyledons</taxon>
        <taxon>Gunneridae</taxon>
        <taxon>Pentapetalae</taxon>
        <taxon>rosids</taxon>
        <taxon>fabids</taxon>
        <taxon>Fabales</taxon>
        <taxon>Fabaceae</taxon>
        <taxon>Papilionoideae</taxon>
        <taxon>50 kb inversion clade</taxon>
        <taxon>NPAAA clade</taxon>
        <taxon>Hologalegina</taxon>
        <taxon>IRL clade</taxon>
        <taxon>Trifolieae</taxon>
        <taxon>Medicago</taxon>
    </lineage>
</organism>
<evidence type="ECO:0000313" key="2">
    <source>
        <dbReference type="EnsemblPlants" id="KEH37304"/>
    </source>
</evidence>
<reference evidence="2" key="3">
    <citation type="submission" date="2015-04" db="UniProtKB">
        <authorList>
            <consortium name="EnsemblPlants"/>
        </authorList>
    </citation>
    <scope>IDENTIFICATION</scope>
    <source>
        <strain evidence="2">cv. Jemalong A17</strain>
    </source>
</reference>
<evidence type="ECO:0000313" key="1">
    <source>
        <dbReference type="EMBL" id="KEH37304.1"/>
    </source>
</evidence>
<dbReference type="EnsemblPlants" id="KEH37304">
    <property type="protein sequence ID" value="KEH37304"/>
    <property type="gene ID" value="MTR_2g437280"/>
</dbReference>
<evidence type="ECO:0000313" key="3">
    <source>
        <dbReference type="Proteomes" id="UP000002051"/>
    </source>
</evidence>
<dbReference type="EMBL" id="CM001218">
    <property type="protein sequence ID" value="KEH37304.1"/>
    <property type="molecule type" value="Genomic_DNA"/>
</dbReference>
<reference evidence="1 3" key="1">
    <citation type="journal article" date="2011" name="Nature">
        <title>The Medicago genome provides insight into the evolution of rhizobial symbioses.</title>
        <authorList>
            <person name="Young N.D."/>
            <person name="Debelle F."/>
            <person name="Oldroyd G.E."/>
            <person name="Geurts R."/>
            <person name="Cannon S.B."/>
            <person name="Udvardi M.K."/>
            <person name="Benedito V.A."/>
            <person name="Mayer K.F."/>
            <person name="Gouzy J."/>
            <person name="Schoof H."/>
            <person name="Van de Peer Y."/>
            <person name="Proost S."/>
            <person name="Cook D.R."/>
            <person name="Meyers B.C."/>
            <person name="Spannagl M."/>
            <person name="Cheung F."/>
            <person name="De Mita S."/>
            <person name="Krishnakumar V."/>
            <person name="Gundlach H."/>
            <person name="Zhou S."/>
            <person name="Mudge J."/>
            <person name="Bharti A.K."/>
            <person name="Murray J.D."/>
            <person name="Naoumkina M.A."/>
            <person name="Rosen B."/>
            <person name="Silverstein K.A."/>
            <person name="Tang H."/>
            <person name="Rombauts S."/>
            <person name="Zhao P.X."/>
            <person name="Zhou P."/>
            <person name="Barbe V."/>
            <person name="Bardou P."/>
            <person name="Bechner M."/>
            <person name="Bellec A."/>
            <person name="Berger A."/>
            <person name="Berges H."/>
            <person name="Bidwell S."/>
            <person name="Bisseling T."/>
            <person name="Choisne N."/>
            <person name="Couloux A."/>
            <person name="Denny R."/>
            <person name="Deshpande S."/>
            <person name="Dai X."/>
            <person name="Doyle J.J."/>
            <person name="Dudez A.M."/>
            <person name="Farmer A.D."/>
            <person name="Fouteau S."/>
            <person name="Franken C."/>
            <person name="Gibelin C."/>
            <person name="Gish J."/>
            <person name="Goldstein S."/>
            <person name="Gonzalez A.J."/>
            <person name="Green P.J."/>
            <person name="Hallab A."/>
            <person name="Hartog M."/>
            <person name="Hua A."/>
            <person name="Humphray S.J."/>
            <person name="Jeong D.H."/>
            <person name="Jing Y."/>
            <person name="Jocker A."/>
            <person name="Kenton S.M."/>
            <person name="Kim D.J."/>
            <person name="Klee K."/>
            <person name="Lai H."/>
            <person name="Lang C."/>
            <person name="Lin S."/>
            <person name="Macmil S.L."/>
            <person name="Magdelenat G."/>
            <person name="Matthews L."/>
            <person name="McCorrison J."/>
            <person name="Monaghan E.L."/>
            <person name="Mun J.H."/>
            <person name="Najar F.Z."/>
            <person name="Nicholson C."/>
            <person name="Noirot C."/>
            <person name="O'Bleness M."/>
            <person name="Paule C.R."/>
            <person name="Poulain J."/>
            <person name="Prion F."/>
            <person name="Qin B."/>
            <person name="Qu C."/>
            <person name="Retzel E.F."/>
            <person name="Riddle C."/>
            <person name="Sallet E."/>
            <person name="Samain S."/>
            <person name="Samson N."/>
            <person name="Sanders I."/>
            <person name="Saurat O."/>
            <person name="Scarpelli C."/>
            <person name="Schiex T."/>
            <person name="Segurens B."/>
            <person name="Severin A.J."/>
            <person name="Sherrier D.J."/>
            <person name="Shi R."/>
            <person name="Sims S."/>
            <person name="Singer S.R."/>
            <person name="Sinharoy S."/>
            <person name="Sterck L."/>
            <person name="Viollet A."/>
            <person name="Wang B.B."/>
            <person name="Wang K."/>
            <person name="Wang M."/>
            <person name="Wang X."/>
            <person name="Warfsmann J."/>
            <person name="Weissenbach J."/>
            <person name="White D.D."/>
            <person name="White J.D."/>
            <person name="Wiley G.B."/>
            <person name="Wincker P."/>
            <person name="Xing Y."/>
            <person name="Yang L."/>
            <person name="Yao Z."/>
            <person name="Ying F."/>
            <person name="Zhai J."/>
            <person name="Zhou L."/>
            <person name="Zuber A."/>
            <person name="Denarie J."/>
            <person name="Dixon R.A."/>
            <person name="May G.D."/>
            <person name="Schwartz D.C."/>
            <person name="Rogers J."/>
            <person name="Quetier F."/>
            <person name="Town C.D."/>
            <person name="Roe B.A."/>
        </authorList>
    </citation>
    <scope>NUCLEOTIDE SEQUENCE [LARGE SCALE GENOMIC DNA]</scope>
    <source>
        <strain evidence="1">A17</strain>
        <strain evidence="2 3">cv. Jemalong A17</strain>
    </source>
</reference>
<proteinExistence type="predicted"/>